<gene>
    <name evidence="5" type="ORF">SAMN02910344_00851</name>
</gene>
<keyword evidence="3" id="KW-0663">Pyridoxal phosphate</keyword>
<evidence type="ECO:0000256" key="3">
    <source>
        <dbReference type="ARBA" id="ARBA00022898"/>
    </source>
</evidence>
<dbReference type="InterPro" id="IPR015424">
    <property type="entry name" value="PyrdxlP-dep_Trfase"/>
</dbReference>
<dbReference type="EMBL" id="FOXF01000010">
    <property type="protein sequence ID" value="SFP24358.1"/>
    <property type="molecule type" value="Genomic_DNA"/>
</dbReference>
<evidence type="ECO:0000313" key="5">
    <source>
        <dbReference type="EMBL" id="SFP24358.1"/>
    </source>
</evidence>
<reference evidence="5 6" key="1">
    <citation type="submission" date="2016-10" db="EMBL/GenBank/DDBJ databases">
        <authorList>
            <person name="Varghese N."/>
            <person name="Submissions S."/>
        </authorList>
    </citation>
    <scope>NUCLEOTIDE SEQUENCE [LARGE SCALE GENOMIC DNA]</scope>
    <source>
        <strain evidence="5 6">DSM 1361</strain>
    </source>
</reference>
<comment type="cofactor">
    <cofactor evidence="1">
        <name>pyridoxal 5'-phosphate</name>
        <dbReference type="ChEBI" id="CHEBI:597326"/>
    </cofactor>
</comment>
<dbReference type="Gene3D" id="3.90.1150.10">
    <property type="entry name" value="Aspartate Aminotransferase, domain 1"/>
    <property type="match status" value="1"/>
</dbReference>
<accession>A0A662ZH43</accession>
<dbReference type="PANTHER" id="PTHR13693:SF100">
    <property type="entry name" value="8-AMINO-7-OXONONANOATE SYNTHASE"/>
    <property type="match status" value="1"/>
</dbReference>
<dbReference type="PANTHER" id="PTHR13693">
    <property type="entry name" value="CLASS II AMINOTRANSFERASE/8-AMINO-7-OXONONANOATE SYNTHASE"/>
    <property type="match status" value="1"/>
</dbReference>
<dbReference type="Gene3D" id="3.40.640.10">
    <property type="entry name" value="Type I PLP-dependent aspartate aminotransferase-like (Major domain)"/>
    <property type="match status" value="1"/>
</dbReference>
<name>A0A662ZH43_9GAMM</name>
<dbReference type="Proteomes" id="UP000243745">
    <property type="component" value="Unassembled WGS sequence"/>
</dbReference>
<dbReference type="OrthoDB" id="9807157at2"/>
<keyword evidence="6" id="KW-1185">Reference proteome</keyword>
<dbReference type="InterPro" id="IPR015422">
    <property type="entry name" value="PyrdxlP-dep_Trfase_small"/>
</dbReference>
<dbReference type="GO" id="GO:0030170">
    <property type="term" value="F:pyridoxal phosphate binding"/>
    <property type="evidence" value="ECO:0007669"/>
    <property type="project" value="InterPro"/>
</dbReference>
<sequence>MSANSVLSQTLVQNLSRLKENRLHRELITVDKRTSATISISGKQYLNFAGNDYLGLSTMPEICEALNEGIRLYGAGTGASAVVTGHTRAHHELEEFLKEITGKEAVILFNTGFAANQTLIKAGISLKTNMVLDRLVHASMQDAVFSAEKFQRYRHNDMKHAEAMLEKNPNSIIFTEGVFSMDGDMANLKQLVTLSRKYASTLVLDDAHGFGVLGQHGRGTPEHQGISMKDIDVYMGPLSKACGLSGAFVASDRDFVDYLINTGREYIYSTAAPAFIAHALIKSLEIITGPKGNELRKHLSEMTDFFRRRFHENHISAELLESSSSIQPVIIGDNSRLIAVNERLRNQGILCGAIRPPTVPKGTARLRITITAAHMEEDIVRLTEALGEISQ</sequence>
<dbReference type="RefSeq" id="WP_093141236.1">
    <property type="nucleotide sequence ID" value="NZ_FOXF01000010.1"/>
</dbReference>
<evidence type="ECO:0000256" key="2">
    <source>
        <dbReference type="ARBA" id="ARBA00022679"/>
    </source>
</evidence>
<evidence type="ECO:0000256" key="1">
    <source>
        <dbReference type="ARBA" id="ARBA00001933"/>
    </source>
</evidence>
<organism evidence="5 6">
    <name type="scientific">Ruminobacter amylophilus</name>
    <dbReference type="NCBI Taxonomy" id="867"/>
    <lineage>
        <taxon>Bacteria</taxon>
        <taxon>Pseudomonadati</taxon>
        <taxon>Pseudomonadota</taxon>
        <taxon>Gammaproteobacteria</taxon>
        <taxon>Aeromonadales</taxon>
        <taxon>Succinivibrionaceae</taxon>
        <taxon>Ruminobacter</taxon>
    </lineage>
</organism>
<feature type="domain" description="Aminotransferase class I/classII large" evidence="4">
    <location>
        <begin position="44"/>
        <end position="386"/>
    </location>
</feature>
<dbReference type="GO" id="GO:0009102">
    <property type="term" value="P:biotin biosynthetic process"/>
    <property type="evidence" value="ECO:0007669"/>
    <property type="project" value="TreeGrafter"/>
</dbReference>
<evidence type="ECO:0000259" key="4">
    <source>
        <dbReference type="Pfam" id="PF00155"/>
    </source>
</evidence>
<dbReference type="InterPro" id="IPR015421">
    <property type="entry name" value="PyrdxlP-dep_Trfase_major"/>
</dbReference>
<evidence type="ECO:0000313" key="6">
    <source>
        <dbReference type="Proteomes" id="UP000243745"/>
    </source>
</evidence>
<dbReference type="GO" id="GO:0008710">
    <property type="term" value="F:8-amino-7-oxononanoate synthase activity"/>
    <property type="evidence" value="ECO:0007669"/>
    <property type="project" value="TreeGrafter"/>
</dbReference>
<dbReference type="InterPro" id="IPR004839">
    <property type="entry name" value="Aminotransferase_I/II_large"/>
</dbReference>
<dbReference type="Pfam" id="PF00155">
    <property type="entry name" value="Aminotran_1_2"/>
    <property type="match status" value="1"/>
</dbReference>
<dbReference type="AlphaFoldDB" id="A0A662ZH43"/>
<protein>
    <submittedName>
        <fullName evidence="5">8-amino-7-oxononanoate synthase</fullName>
    </submittedName>
</protein>
<proteinExistence type="predicted"/>
<dbReference type="InterPro" id="IPR050087">
    <property type="entry name" value="AON_synthase_class-II"/>
</dbReference>
<dbReference type="SUPFAM" id="SSF53383">
    <property type="entry name" value="PLP-dependent transferases"/>
    <property type="match status" value="1"/>
</dbReference>
<keyword evidence="2" id="KW-0808">Transferase</keyword>